<keyword evidence="1" id="KW-0175">Coiled coil</keyword>
<sequence length="514" mass="58544">MTTVAQLKISVALFCVLNSLTVIADTIPHSQAVELYFDPETKQIGTEPGKDKVKLSALQSIEGLEQKKQELAVIENRLDAKMKALDEKLKRLENMESIQLVALAPPEKTVPVSVEKIPVQTGETKKSDETKSKAPEKFPATVSYGDKGFELKTKDGKFAMQIQNRLQFRYANPFDSDPRSLADMDRDQSSFMVRRARFKVGGHAYWPWLKYYMQYDWSQPVLRDFYLDVSKYSWAQLRLGRGKVLWNDERVTSSGKQQFANRSIINDIFTVDRQQGAQVFGRVFPGKWYDFSYAAGVFSGLGVGERNNDDDNMMYSGRLQWNLLGEELAFSQSDTEFHEKPAASLAFAAATNTSKCTSFETDSNSCRALPGFVVGKAGQFRVNQMMEEFRFKWQGFSLQNEFHWKQVEDTLKTEADPARNTDLLGAYVQAGYFPHALVQAVPKQLEFAVRYAFVDPNADRSNDLQQEVSAAINWFFTGHANKLTFEISHLRVEDPVRLIAQSEERARMQWDVSF</sequence>
<dbReference type="InterPro" id="IPR010870">
    <property type="entry name" value="Porin_O/P"/>
</dbReference>
<feature type="coiled-coil region" evidence="1">
    <location>
        <begin position="64"/>
        <end position="95"/>
    </location>
</feature>
<keyword evidence="2" id="KW-0732">Signal</keyword>
<name>A0AA43TIN8_9GAMM</name>
<feature type="chain" id="PRO_5041213417" evidence="2">
    <location>
        <begin position="25"/>
        <end position="514"/>
    </location>
</feature>
<feature type="signal peptide" evidence="2">
    <location>
        <begin position="1"/>
        <end position="24"/>
    </location>
</feature>
<gene>
    <name evidence="3" type="ORF">PSU93_11010</name>
</gene>
<dbReference type="InterPro" id="IPR023614">
    <property type="entry name" value="Porin_dom_sf"/>
</dbReference>
<evidence type="ECO:0000256" key="1">
    <source>
        <dbReference type="SAM" id="Coils"/>
    </source>
</evidence>
<proteinExistence type="predicted"/>
<dbReference type="Pfam" id="PF07396">
    <property type="entry name" value="Porin_O_P"/>
    <property type="match status" value="1"/>
</dbReference>
<dbReference type="AlphaFoldDB" id="A0AA43TIN8"/>
<evidence type="ECO:0000256" key="2">
    <source>
        <dbReference type="SAM" id="SignalP"/>
    </source>
</evidence>
<comment type="caution">
    <text evidence="3">The sequence shown here is derived from an EMBL/GenBank/DDBJ whole genome shotgun (WGS) entry which is preliminary data.</text>
</comment>
<evidence type="ECO:0000313" key="4">
    <source>
        <dbReference type="Proteomes" id="UP001160519"/>
    </source>
</evidence>
<dbReference type="Proteomes" id="UP001160519">
    <property type="component" value="Unassembled WGS sequence"/>
</dbReference>
<organism evidence="3 4">
    <name type="scientific">Candidatus Methylobacter titanis</name>
    <dbReference type="NCBI Taxonomy" id="3053457"/>
    <lineage>
        <taxon>Bacteria</taxon>
        <taxon>Pseudomonadati</taxon>
        <taxon>Pseudomonadota</taxon>
        <taxon>Gammaproteobacteria</taxon>
        <taxon>Methylococcales</taxon>
        <taxon>Methylococcaceae</taxon>
        <taxon>Methylobacter</taxon>
    </lineage>
</organism>
<evidence type="ECO:0000313" key="3">
    <source>
        <dbReference type="EMBL" id="MDI1231669.1"/>
    </source>
</evidence>
<accession>A0AA43TIN8</accession>
<reference evidence="3" key="1">
    <citation type="submission" date="2023-01" db="EMBL/GenBank/DDBJ databases">
        <title>Biogeochemical cycle of methane in antarctic sediments.</title>
        <authorList>
            <person name="Roldan D.M."/>
            <person name="Menes R.J."/>
        </authorList>
    </citation>
    <scope>NUCLEOTIDE SEQUENCE [LARGE SCALE GENOMIC DNA]</scope>
    <source>
        <strain evidence="3">K-2018 MAG008</strain>
    </source>
</reference>
<protein>
    <submittedName>
        <fullName evidence="3">Porin</fullName>
    </submittedName>
</protein>
<dbReference type="EMBL" id="JAQSDF010000036">
    <property type="protein sequence ID" value="MDI1231669.1"/>
    <property type="molecule type" value="Genomic_DNA"/>
</dbReference>
<keyword evidence="4" id="KW-1185">Reference proteome</keyword>
<dbReference type="Gene3D" id="2.40.160.10">
    <property type="entry name" value="Porin"/>
    <property type="match status" value="1"/>
</dbReference>
<dbReference type="SUPFAM" id="SSF56935">
    <property type="entry name" value="Porins"/>
    <property type="match status" value="1"/>
</dbReference>